<comment type="caution">
    <text evidence="2">The sequence shown here is derived from an EMBL/GenBank/DDBJ whole genome shotgun (WGS) entry which is preliminary data.</text>
</comment>
<feature type="region of interest" description="Disordered" evidence="1">
    <location>
        <begin position="254"/>
        <end position="299"/>
    </location>
</feature>
<feature type="region of interest" description="Disordered" evidence="1">
    <location>
        <begin position="175"/>
        <end position="199"/>
    </location>
</feature>
<name>A0A9P6DU99_9AGAM</name>
<accession>A0A9P6DU99</accession>
<gene>
    <name evidence="2" type="ORF">BS47DRAFT_1363799</name>
</gene>
<dbReference type="EMBL" id="MU129000">
    <property type="protein sequence ID" value="KAF9511419.1"/>
    <property type="molecule type" value="Genomic_DNA"/>
</dbReference>
<feature type="compositionally biased region" description="Polar residues" evidence="1">
    <location>
        <begin position="281"/>
        <end position="299"/>
    </location>
</feature>
<dbReference type="Proteomes" id="UP000886523">
    <property type="component" value="Unassembled WGS sequence"/>
</dbReference>
<dbReference type="AlphaFoldDB" id="A0A9P6DU99"/>
<evidence type="ECO:0000256" key="1">
    <source>
        <dbReference type="SAM" id="MobiDB-lite"/>
    </source>
</evidence>
<keyword evidence="3" id="KW-1185">Reference proteome</keyword>
<reference evidence="2" key="1">
    <citation type="journal article" date="2020" name="Nat. Commun.">
        <title>Large-scale genome sequencing of mycorrhizal fungi provides insights into the early evolution of symbiotic traits.</title>
        <authorList>
            <person name="Miyauchi S."/>
            <person name="Kiss E."/>
            <person name="Kuo A."/>
            <person name="Drula E."/>
            <person name="Kohler A."/>
            <person name="Sanchez-Garcia M."/>
            <person name="Morin E."/>
            <person name="Andreopoulos B."/>
            <person name="Barry K.W."/>
            <person name="Bonito G."/>
            <person name="Buee M."/>
            <person name="Carver A."/>
            <person name="Chen C."/>
            <person name="Cichocki N."/>
            <person name="Clum A."/>
            <person name="Culley D."/>
            <person name="Crous P.W."/>
            <person name="Fauchery L."/>
            <person name="Girlanda M."/>
            <person name="Hayes R.D."/>
            <person name="Keri Z."/>
            <person name="LaButti K."/>
            <person name="Lipzen A."/>
            <person name="Lombard V."/>
            <person name="Magnuson J."/>
            <person name="Maillard F."/>
            <person name="Murat C."/>
            <person name="Nolan M."/>
            <person name="Ohm R.A."/>
            <person name="Pangilinan J."/>
            <person name="Pereira M.F."/>
            <person name="Perotto S."/>
            <person name="Peter M."/>
            <person name="Pfister S."/>
            <person name="Riley R."/>
            <person name="Sitrit Y."/>
            <person name="Stielow J.B."/>
            <person name="Szollosi G."/>
            <person name="Zifcakova L."/>
            <person name="Stursova M."/>
            <person name="Spatafora J.W."/>
            <person name="Tedersoo L."/>
            <person name="Vaario L.M."/>
            <person name="Yamada A."/>
            <person name="Yan M."/>
            <person name="Wang P."/>
            <person name="Xu J."/>
            <person name="Bruns T."/>
            <person name="Baldrian P."/>
            <person name="Vilgalys R."/>
            <person name="Dunand C."/>
            <person name="Henrissat B."/>
            <person name="Grigoriev I.V."/>
            <person name="Hibbett D."/>
            <person name="Nagy L.G."/>
            <person name="Martin F.M."/>
        </authorList>
    </citation>
    <scope>NUCLEOTIDE SEQUENCE</scope>
    <source>
        <strain evidence="2">UP504</strain>
    </source>
</reference>
<proteinExistence type="predicted"/>
<evidence type="ECO:0000313" key="2">
    <source>
        <dbReference type="EMBL" id="KAF9511419.1"/>
    </source>
</evidence>
<protein>
    <submittedName>
        <fullName evidence="2">Uncharacterized protein</fullName>
    </submittedName>
</protein>
<sequence>MPEEQLLLLFWRCRTPQIKNLPNSATHPLRRAIERTHAKSIGGPTTTKHNARLADALTSAQIQRRLLLYVYTAGISTGDTEQSHNKRLCPGATSLSAVGVMTSRLPAKPQRAEMLFALIGVETFMGGSLSCSPQLNPRPRTFFNAFHPQYLPQNLRYHTYKKPRTRLAERNQRPHYNDESSMHHTTSVLSPSAKPDPENAQTMHHEIQECAATQDPDSQVPTTHMTMKRVWHHTPTLAGFLTPQTPIQRIHGQGPGEIQVLSPSAKPNPENAQTTHHKTQECTATQDPDSRVPTTHTTTKQVQCHTPALAGVWQY</sequence>
<organism evidence="2 3">
    <name type="scientific">Hydnum rufescens UP504</name>
    <dbReference type="NCBI Taxonomy" id="1448309"/>
    <lineage>
        <taxon>Eukaryota</taxon>
        <taxon>Fungi</taxon>
        <taxon>Dikarya</taxon>
        <taxon>Basidiomycota</taxon>
        <taxon>Agaricomycotina</taxon>
        <taxon>Agaricomycetes</taxon>
        <taxon>Cantharellales</taxon>
        <taxon>Hydnaceae</taxon>
        <taxon>Hydnum</taxon>
    </lineage>
</organism>
<evidence type="ECO:0000313" key="3">
    <source>
        <dbReference type="Proteomes" id="UP000886523"/>
    </source>
</evidence>